<feature type="domain" description="AAA" evidence="1">
    <location>
        <begin position="58"/>
        <end position="219"/>
    </location>
</feature>
<dbReference type="GO" id="GO:0009898">
    <property type="term" value="C:cytoplasmic side of plasma membrane"/>
    <property type="evidence" value="ECO:0007669"/>
    <property type="project" value="TreeGrafter"/>
</dbReference>
<comment type="caution">
    <text evidence="2">The sequence shown here is derived from an EMBL/GenBank/DDBJ whole genome shotgun (WGS) entry which is preliminary data.</text>
</comment>
<organism evidence="2 3">
    <name type="scientific">Mangrovactinospora gilvigrisea</name>
    <dbReference type="NCBI Taxonomy" id="1428644"/>
    <lineage>
        <taxon>Bacteria</taxon>
        <taxon>Bacillati</taxon>
        <taxon>Actinomycetota</taxon>
        <taxon>Actinomycetes</taxon>
        <taxon>Kitasatosporales</taxon>
        <taxon>Streptomycetaceae</taxon>
        <taxon>Mangrovactinospora</taxon>
    </lineage>
</organism>
<dbReference type="PANTHER" id="PTHR43384:SF14">
    <property type="entry name" value="ESX-1 SECRETION-ASSOCIATED PROTEIN ESPI"/>
    <property type="match status" value="1"/>
</dbReference>
<gene>
    <name evidence="2" type="ORF">BIV57_21845</name>
</gene>
<evidence type="ECO:0000313" key="3">
    <source>
        <dbReference type="Proteomes" id="UP000243342"/>
    </source>
</evidence>
<dbReference type="InterPro" id="IPR025669">
    <property type="entry name" value="AAA_dom"/>
</dbReference>
<protein>
    <recommendedName>
        <fullName evidence="1">AAA domain-containing protein</fullName>
    </recommendedName>
</protein>
<dbReference type="AlphaFoldDB" id="A0A1J7B9V0"/>
<proteinExistence type="predicted"/>
<dbReference type="GO" id="GO:0005829">
    <property type="term" value="C:cytosol"/>
    <property type="evidence" value="ECO:0007669"/>
    <property type="project" value="TreeGrafter"/>
</dbReference>
<reference evidence="2 3" key="1">
    <citation type="submission" date="2016-10" db="EMBL/GenBank/DDBJ databases">
        <title>Genome sequence of Streptomyces gilvigriseus MUSC 26.</title>
        <authorList>
            <person name="Lee L.-H."/>
            <person name="Ser H.-L."/>
        </authorList>
    </citation>
    <scope>NUCLEOTIDE SEQUENCE [LARGE SCALE GENOMIC DNA]</scope>
    <source>
        <strain evidence="2 3">MUSC 26</strain>
    </source>
</reference>
<dbReference type="STRING" id="1428644.BIV57_21845"/>
<name>A0A1J7B9V0_9ACTN</name>
<dbReference type="InterPro" id="IPR027417">
    <property type="entry name" value="P-loop_NTPase"/>
</dbReference>
<dbReference type="PANTHER" id="PTHR43384">
    <property type="entry name" value="SEPTUM SITE-DETERMINING PROTEIN MIND HOMOLOG, CHLOROPLASTIC-RELATED"/>
    <property type="match status" value="1"/>
</dbReference>
<dbReference type="GO" id="GO:0005524">
    <property type="term" value="F:ATP binding"/>
    <property type="evidence" value="ECO:0007669"/>
    <property type="project" value="TreeGrafter"/>
</dbReference>
<dbReference type="Gene3D" id="3.40.50.300">
    <property type="entry name" value="P-loop containing nucleotide triphosphate hydrolases"/>
    <property type="match status" value="1"/>
</dbReference>
<dbReference type="SUPFAM" id="SSF52540">
    <property type="entry name" value="P-loop containing nucleoside triphosphate hydrolases"/>
    <property type="match status" value="1"/>
</dbReference>
<dbReference type="RefSeq" id="WP_071658653.1">
    <property type="nucleotide sequence ID" value="NZ_MLCF01000159.1"/>
</dbReference>
<evidence type="ECO:0000259" key="1">
    <source>
        <dbReference type="Pfam" id="PF13614"/>
    </source>
</evidence>
<dbReference type="EMBL" id="MLCF01000159">
    <property type="protein sequence ID" value="OIV35373.1"/>
    <property type="molecule type" value="Genomic_DNA"/>
</dbReference>
<dbReference type="Proteomes" id="UP000243342">
    <property type="component" value="Unassembled WGS sequence"/>
</dbReference>
<dbReference type="InterPro" id="IPR050625">
    <property type="entry name" value="ParA/MinD_ATPase"/>
</dbReference>
<keyword evidence="3" id="KW-1185">Reference proteome</keyword>
<dbReference type="Pfam" id="PF13614">
    <property type="entry name" value="AAA_31"/>
    <property type="match status" value="1"/>
</dbReference>
<dbReference type="GO" id="GO:0051782">
    <property type="term" value="P:negative regulation of cell division"/>
    <property type="evidence" value="ECO:0007669"/>
    <property type="project" value="TreeGrafter"/>
</dbReference>
<dbReference type="GO" id="GO:0016887">
    <property type="term" value="F:ATP hydrolysis activity"/>
    <property type="evidence" value="ECO:0007669"/>
    <property type="project" value="TreeGrafter"/>
</dbReference>
<evidence type="ECO:0000313" key="2">
    <source>
        <dbReference type="EMBL" id="OIV35373.1"/>
    </source>
</evidence>
<accession>A0A1J7B9V0</accession>
<sequence>MSEPRVPGGAGIGVAGIAAAGTGPARLGERLLRLLPGTDPAEEERKKELIRTHLGDCRRIAVISLKGGVGKTTTTLALGAVLASVRRDRVLAVDANPDAGTLGRRVRRDNTATIRHLLSELPRVSSYMDVRRFTSLARGGLEVLANDPNPAVSTALDETGYRRVLEALRRQYPLVLTDSGTGLTHSAMQGVLGLADQLIVVATPSVDGADSAADTLEHVAARGHAALVERSVAVVTGVRSTTRPVRLDPIIAYFEARCRAVRLVPHDEHLAAGGEFDPRRLARRTRAAFLDLAAAVAEDFSVPAPLPRTNPMAHAWDVATGATSG</sequence>
<dbReference type="OrthoDB" id="3204399at2"/>